<proteinExistence type="predicted"/>
<keyword evidence="2" id="KW-1185">Reference proteome</keyword>
<protein>
    <submittedName>
        <fullName evidence="1">Uncharacterized protein</fullName>
    </submittedName>
</protein>
<gene>
    <name evidence="1" type="ORF">L6452_33992</name>
</gene>
<name>A0ACB8YHN0_ARCLA</name>
<evidence type="ECO:0000313" key="1">
    <source>
        <dbReference type="EMBL" id="KAI3684766.1"/>
    </source>
</evidence>
<accession>A0ACB8YHN0</accession>
<dbReference type="Proteomes" id="UP001055879">
    <property type="component" value="Linkage Group LG12"/>
</dbReference>
<evidence type="ECO:0000313" key="2">
    <source>
        <dbReference type="Proteomes" id="UP001055879"/>
    </source>
</evidence>
<sequence>MDWRSHGPWKEGFYIQWLDPPIDSGISFKDNPHPDEKERLSLGKKLNLENKQVKFWFQNRRTQMKDKRSMNLISEVRFIEGKTTVLGTLLWAIAKYNHATGSPQANTSVTWRLNKCNQNNMVGSVVTM</sequence>
<reference evidence="2" key="1">
    <citation type="journal article" date="2022" name="Mol. Ecol. Resour.">
        <title>The genomes of chicory, endive, great burdock and yacon provide insights into Asteraceae palaeo-polyploidization history and plant inulin production.</title>
        <authorList>
            <person name="Fan W."/>
            <person name="Wang S."/>
            <person name="Wang H."/>
            <person name="Wang A."/>
            <person name="Jiang F."/>
            <person name="Liu H."/>
            <person name="Zhao H."/>
            <person name="Xu D."/>
            <person name="Zhang Y."/>
        </authorList>
    </citation>
    <scope>NUCLEOTIDE SEQUENCE [LARGE SCALE GENOMIC DNA]</scope>
    <source>
        <strain evidence="2">cv. Niubang</strain>
    </source>
</reference>
<comment type="caution">
    <text evidence="1">The sequence shown here is derived from an EMBL/GenBank/DDBJ whole genome shotgun (WGS) entry which is preliminary data.</text>
</comment>
<reference evidence="1 2" key="2">
    <citation type="journal article" date="2022" name="Mol. Ecol. Resour.">
        <title>The genomes of chicory, endive, great burdock and yacon provide insights into Asteraceae paleo-polyploidization history and plant inulin production.</title>
        <authorList>
            <person name="Fan W."/>
            <person name="Wang S."/>
            <person name="Wang H."/>
            <person name="Wang A."/>
            <person name="Jiang F."/>
            <person name="Liu H."/>
            <person name="Zhao H."/>
            <person name="Xu D."/>
            <person name="Zhang Y."/>
        </authorList>
    </citation>
    <scope>NUCLEOTIDE SEQUENCE [LARGE SCALE GENOMIC DNA]</scope>
    <source>
        <strain evidence="2">cv. Niubang</strain>
    </source>
</reference>
<organism evidence="1 2">
    <name type="scientific">Arctium lappa</name>
    <name type="common">Greater burdock</name>
    <name type="synonym">Lappa major</name>
    <dbReference type="NCBI Taxonomy" id="4217"/>
    <lineage>
        <taxon>Eukaryota</taxon>
        <taxon>Viridiplantae</taxon>
        <taxon>Streptophyta</taxon>
        <taxon>Embryophyta</taxon>
        <taxon>Tracheophyta</taxon>
        <taxon>Spermatophyta</taxon>
        <taxon>Magnoliopsida</taxon>
        <taxon>eudicotyledons</taxon>
        <taxon>Gunneridae</taxon>
        <taxon>Pentapetalae</taxon>
        <taxon>asterids</taxon>
        <taxon>campanulids</taxon>
        <taxon>Asterales</taxon>
        <taxon>Asteraceae</taxon>
        <taxon>Carduoideae</taxon>
        <taxon>Cardueae</taxon>
        <taxon>Arctiinae</taxon>
        <taxon>Arctium</taxon>
    </lineage>
</organism>
<dbReference type="EMBL" id="CM042058">
    <property type="protein sequence ID" value="KAI3684766.1"/>
    <property type="molecule type" value="Genomic_DNA"/>
</dbReference>